<name>A0ABS8Z924_9PSEU</name>
<evidence type="ECO:0000313" key="2">
    <source>
        <dbReference type="Proteomes" id="UP001521150"/>
    </source>
</evidence>
<dbReference type="Pfam" id="PF00702">
    <property type="entry name" value="Hydrolase"/>
    <property type="match status" value="1"/>
</dbReference>
<dbReference type="NCBIfam" id="TIGR01509">
    <property type="entry name" value="HAD-SF-IA-v3"/>
    <property type="match status" value="1"/>
</dbReference>
<keyword evidence="1" id="KW-0378">Hydrolase</keyword>
<evidence type="ECO:0000313" key="1">
    <source>
        <dbReference type="EMBL" id="MCE7004380.1"/>
    </source>
</evidence>
<dbReference type="RefSeq" id="WP_233725899.1">
    <property type="nucleotide sequence ID" value="NZ_JAJVCN010000001.1"/>
</dbReference>
<dbReference type="PANTHER" id="PTHR43611">
    <property type="entry name" value="ALPHA-D-GLUCOSE 1-PHOSPHATE PHOSPHATASE"/>
    <property type="match status" value="1"/>
</dbReference>
<dbReference type="SUPFAM" id="SSF56784">
    <property type="entry name" value="HAD-like"/>
    <property type="match status" value="1"/>
</dbReference>
<accession>A0ABS8Z924</accession>
<dbReference type="PANTHER" id="PTHR43611:SF3">
    <property type="entry name" value="FLAVIN MONONUCLEOTIDE HYDROLASE 1, CHLOROPLATIC"/>
    <property type="match status" value="1"/>
</dbReference>
<keyword evidence="2" id="KW-1185">Reference proteome</keyword>
<organism evidence="1 2">
    <name type="scientific">Kibdelosporangium philippinense</name>
    <dbReference type="NCBI Taxonomy" id="211113"/>
    <lineage>
        <taxon>Bacteria</taxon>
        <taxon>Bacillati</taxon>
        <taxon>Actinomycetota</taxon>
        <taxon>Actinomycetes</taxon>
        <taxon>Pseudonocardiales</taxon>
        <taxon>Pseudonocardiaceae</taxon>
        <taxon>Kibdelosporangium</taxon>
    </lineage>
</organism>
<comment type="caution">
    <text evidence="1">The sequence shown here is derived from an EMBL/GenBank/DDBJ whole genome shotgun (WGS) entry which is preliminary data.</text>
</comment>
<dbReference type="InterPro" id="IPR006439">
    <property type="entry name" value="HAD-SF_hydro_IA"/>
</dbReference>
<dbReference type="InterPro" id="IPR023214">
    <property type="entry name" value="HAD_sf"/>
</dbReference>
<dbReference type="Gene3D" id="3.40.50.1000">
    <property type="entry name" value="HAD superfamily/HAD-like"/>
    <property type="match status" value="1"/>
</dbReference>
<reference evidence="1 2" key="1">
    <citation type="submission" date="2021-12" db="EMBL/GenBank/DDBJ databases">
        <title>Genome sequence of Kibdelosporangium philippinense ATCC 49844.</title>
        <authorList>
            <person name="Fedorov E.A."/>
            <person name="Omeragic M."/>
            <person name="Shalygina K.F."/>
            <person name="Maclea K.S."/>
        </authorList>
    </citation>
    <scope>NUCLEOTIDE SEQUENCE [LARGE SCALE GENOMIC DNA]</scope>
    <source>
        <strain evidence="1 2">ATCC 49844</strain>
    </source>
</reference>
<proteinExistence type="predicted"/>
<sequence length="231" mass="25528">MSSPYWTDRRRRAFRRTAAVRARGGNDWLGLTTIVLDLGGVVVPTLFEVVDDDPTFPRGPFGADPLYDGVEQGKLQERDYWAALAAARPDLDIGRLMRTRIAVRAEVTAMLAQVGGRVRVVALTNDMAHWFGPQWMETFPEFARFDVLLEAAQSGVLKPDPAVFRWALAHLDEPAAKCLFVDDLPSNLAGATAVGMNVELFDVTDPAGSVRRILQRIGIPPSNGQNRVFRP</sequence>
<dbReference type="GO" id="GO:0016787">
    <property type="term" value="F:hydrolase activity"/>
    <property type="evidence" value="ECO:0007669"/>
    <property type="project" value="UniProtKB-KW"/>
</dbReference>
<dbReference type="EMBL" id="JAJVCN010000001">
    <property type="protein sequence ID" value="MCE7004380.1"/>
    <property type="molecule type" value="Genomic_DNA"/>
</dbReference>
<gene>
    <name evidence="1" type="ORF">LWC34_16265</name>
</gene>
<protein>
    <submittedName>
        <fullName evidence="1">HAD-IA family hydrolase</fullName>
    </submittedName>
</protein>
<dbReference type="PRINTS" id="PR00413">
    <property type="entry name" value="HADHALOGNASE"/>
</dbReference>
<dbReference type="Proteomes" id="UP001521150">
    <property type="component" value="Unassembled WGS sequence"/>
</dbReference>
<dbReference type="InterPro" id="IPR036412">
    <property type="entry name" value="HAD-like_sf"/>
</dbReference>